<organism evidence="2 3">
    <name type="scientific">Pseudonocardia dioxanivorans (strain ATCC 55486 / DSM 44775 / JCM 13855 / CB1190)</name>
    <dbReference type="NCBI Taxonomy" id="675635"/>
    <lineage>
        <taxon>Bacteria</taxon>
        <taxon>Bacillati</taxon>
        <taxon>Actinomycetota</taxon>
        <taxon>Actinomycetes</taxon>
        <taxon>Pseudonocardiales</taxon>
        <taxon>Pseudonocardiaceae</taxon>
        <taxon>Pseudonocardia</taxon>
    </lineage>
</organism>
<feature type="compositionally biased region" description="Basic and acidic residues" evidence="1">
    <location>
        <begin position="190"/>
        <end position="201"/>
    </location>
</feature>
<sequence>MGRGGCCGLGRRWGPRRSGRLRPRSGAPVSGVDRRPDRVHEDGRPLSARVLLADASGHGRALLDRERFLRTPDRGCCARRRRVGCCTSTGGPAMLARADAGGGSRRTRGWIAGARGPTPWHDGWERRPVGPGALGFAGLRPGPLSHSPPTASRRPGGTGCRFVARPSRSRARRNGSRPHTAAPHPQPPRCDSRSGSRELGRRSRSASGPRRRRRTRPRPRPLPPGPARPRRPGHARYRLPRGHPRLDHERDAEKGQPAIVCQRPVRGPRWWPGESPRSGVVQLVLMGAPFAVLASRMR</sequence>
<feature type="compositionally biased region" description="Basic residues" evidence="1">
    <location>
        <begin position="209"/>
        <end position="219"/>
    </location>
</feature>
<evidence type="ECO:0000313" key="2">
    <source>
        <dbReference type="EMBL" id="AEA24377.1"/>
    </source>
</evidence>
<name>F4CKZ8_PSEUX</name>
<feature type="region of interest" description="Disordered" evidence="1">
    <location>
        <begin position="15"/>
        <end position="42"/>
    </location>
</feature>
<feature type="compositionally biased region" description="Basic and acidic residues" evidence="1">
    <location>
        <begin position="244"/>
        <end position="254"/>
    </location>
</feature>
<reference evidence="2 3" key="1">
    <citation type="journal article" date="2011" name="J. Bacteriol.">
        <title>Genome sequence of the 1,4-dioxane-degrading Pseudonocardia dioxanivorans strain CB1190.</title>
        <authorList>
            <person name="Sales C.M."/>
            <person name="Mahendra S."/>
            <person name="Grostern A."/>
            <person name="Parales R.E."/>
            <person name="Goodwin L.A."/>
            <person name="Woyke T."/>
            <person name="Nolan M."/>
            <person name="Lapidus A."/>
            <person name="Chertkov O."/>
            <person name="Ovchinnikova G."/>
            <person name="Sczyrba A."/>
            <person name="Alvarez-Cohen L."/>
        </authorList>
    </citation>
    <scope>NUCLEOTIDE SEQUENCE [LARGE SCALE GENOMIC DNA]</scope>
    <source>
        <strain evidence="3">ATCC 55486 / DSM 44775 / JCM 13855 / CB1190</strain>
    </source>
</reference>
<feature type="compositionally biased region" description="Basic residues" evidence="1">
    <location>
        <begin position="228"/>
        <end position="243"/>
    </location>
</feature>
<gene>
    <name evidence="2" type="ordered locus">Psed_2154</name>
</gene>
<evidence type="ECO:0000256" key="1">
    <source>
        <dbReference type="SAM" id="MobiDB-lite"/>
    </source>
</evidence>
<evidence type="ECO:0000313" key="3">
    <source>
        <dbReference type="Proteomes" id="UP000007809"/>
    </source>
</evidence>
<feature type="compositionally biased region" description="Basic residues" evidence="1">
    <location>
        <begin position="167"/>
        <end position="176"/>
    </location>
</feature>
<dbReference type="HOGENOM" id="CLU_933417_0_0_11"/>
<dbReference type="AlphaFoldDB" id="F4CKZ8"/>
<dbReference type="EMBL" id="CP002593">
    <property type="protein sequence ID" value="AEA24377.1"/>
    <property type="molecule type" value="Genomic_DNA"/>
</dbReference>
<feature type="region of interest" description="Disordered" evidence="1">
    <location>
        <begin position="114"/>
        <end position="257"/>
    </location>
</feature>
<proteinExistence type="predicted"/>
<feature type="compositionally biased region" description="Basic and acidic residues" evidence="1">
    <location>
        <begin position="32"/>
        <end position="42"/>
    </location>
</feature>
<dbReference type="Proteomes" id="UP000007809">
    <property type="component" value="Chromosome"/>
</dbReference>
<accession>F4CKZ8</accession>
<protein>
    <submittedName>
        <fullName evidence="2">PE-PGRS family protein</fullName>
    </submittedName>
</protein>
<keyword evidence="3" id="KW-1185">Reference proteome</keyword>
<dbReference type="KEGG" id="pdx:Psed_2154"/>